<sequence length="219" mass="25242">MMYILTAGAGSSMSYKTKDLIFEGDGTKFFRRVAPNSWWGLLEQYLRDNYINCSVENKGCGGAFSYQINKYLDALISIDDNLVFVLMGLNDRKRINGMKELKSNCEHVVDELINNGKMVCLLTPTPSVHSNEYYTNRIYHTDEVVGILRCIADSRKILLIDNYKYIMEYLAKEKLIIDDIIYGEDCTNDGLHPADFRSTISVQVTYRIFRVQLQLTPWQ</sequence>
<evidence type="ECO:0000313" key="3">
    <source>
        <dbReference type="Proteomes" id="UP000260680"/>
    </source>
</evidence>
<dbReference type="Pfam" id="PF13472">
    <property type="entry name" value="Lipase_GDSL_2"/>
    <property type="match status" value="1"/>
</dbReference>
<dbReference type="InterPro" id="IPR013830">
    <property type="entry name" value="SGNH_hydro"/>
</dbReference>
<dbReference type="OrthoDB" id="1897953at2"/>
<keyword evidence="2" id="KW-0378">Hydrolase</keyword>
<organism evidence="2 3">
    <name type="scientific">Lacrimispora amygdalina</name>
    <dbReference type="NCBI Taxonomy" id="253257"/>
    <lineage>
        <taxon>Bacteria</taxon>
        <taxon>Bacillati</taxon>
        <taxon>Bacillota</taxon>
        <taxon>Clostridia</taxon>
        <taxon>Lachnospirales</taxon>
        <taxon>Lachnospiraceae</taxon>
        <taxon>Lacrimispora</taxon>
    </lineage>
</organism>
<dbReference type="RefSeq" id="WP_117418684.1">
    <property type="nucleotide sequence ID" value="NZ_QOHO01000066.1"/>
</dbReference>
<name>A0A3E2N892_9FIRM</name>
<dbReference type="GO" id="GO:0016787">
    <property type="term" value="F:hydrolase activity"/>
    <property type="evidence" value="ECO:0007669"/>
    <property type="project" value="UniProtKB-KW"/>
</dbReference>
<feature type="domain" description="SGNH hydrolase-type esterase" evidence="1">
    <location>
        <begin position="21"/>
        <end position="193"/>
    </location>
</feature>
<comment type="caution">
    <text evidence="2">The sequence shown here is derived from an EMBL/GenBank/DDBJ whole genome shotgun (WGS) entry which is preliminary data.</text>
</comment>
<dbReference type="Proteomes" id="UP000260680">
    <property type="component" value="Unassembled WGS sequence"/>
</dbReference>
<dbReference type="EMBL" id="QOHO01000066">
    <property type="protein sequence ID" value="RFZ77192.1"/>
    <property type="molecule type" value="Genomic_DNA"/>
</dbReference>
<gene>
    <name evidence="2" type="ORF">DS742_19715</name>
</gene>
<dbReference type="CDD" id="cd00229">
    <property type="entry name" value="SGNH_hydrolase"/>
    <property type="match status" value="1"/>
</dbReference>
<dbReference type="InterPro" id="IPR036514">
    <property type="entry name" value="SGNH_hydro_sf"/>
</dbReference>
<protein>
    <submittedName>
        <fullName evidence="2">SGNH/GDSL hydrolase family protein</fullName>
    </submittedName>
</protein>
<accession>A0A3E2N892</accession>
<dbReference type="SUPFAM" id="SSF52266">
    <property type="entry name" value="SGNH hydrolase"/>
    <property type="match status" value="1"/>
</dbReference>
<evidence type="ECO:0000313" key="2">
    <source>
        <dbReference type="EMBL" id="RFZ77192.1"/>
    </source>
</evidence>
<dbReference type="AlphaFoldDB" id="A0A3E2N892"/>
<reference evidence="2 3" key="1">
    <citation type="submission" date="2018-07" db="EMBL/GenBank/DDBJ databases">
        <title>New species, Clostridium PI-S10-A1B.</title>
        <authorList>
            <person name="Krishna G."/>
            <person name="Summeta K."/>
            <person name="Shikha S."/>
            <person name="Prabhu P.B."/>
            <person name="Suresh K."/>
        </authorList>
    </citation>
    <scope>NUCLEOTIDE SEQUENCE [LARGE SCALE GENOMIC DNA]</scope>
    <source>
        <strain evidence="2 3">PI-S10-A1B</strain>
    </source>
</reference>
<proteinExistence type="predicted"/>
<dbReference type="Gene3D" id="3.40.50.1110">
    <property type="entry name" value="SGNH hydrolase"/>
    <property type="match status" value="1"/>
</dbReference>
<evidence type="ECO:0000259" key="1">
    <source>
        <dbReference type="Pfam" id="PF13472"/>
    </source>
</evidence>